<dbReference type="InterPro" id="IPR000594">
    <property type="entry name" value="ThiF_NAD_FAD-bd"/>
</dbReference>
<evidence type="ECO:0000313" key="2">
    <source>
        <dbReference type="EMBL" id="SVC03621.1"/>
    </source>
</evidence>
<dbReference type="EMBL" id="UINC01069889">
    <property type="protein sequence ID" value="SVC03621.1"/>
    <property type="molecule type" value="Genomic_DNA"/>
</dbReference>
<proteinExistence type="predicted"/>
<reference evidence="2" key="1">
    <citation type="submission" date="2018-05" db="EMBL/GenBank/DDBJ databases">
        <authorList>
            <person name="Lanie J.A."/>
            <person name="Ng W.-L."/>
            <person name="Kazmierczak K.M."/>
            <person name="Andrzejewski T.M."/>
            <person name="Davidsen T.M."/>
            <person name="Wayne K.J."/>
            <person name="Tettelin H."/>
            <person name="Glass J.I."/>
            <person name="Rusch D."/>
            <person name="Podicherti R."/>
            <person name="Tsui H.-C.T."/>
            <person name="Winkler M.E."/>
        </authorList>
    </citation>
    <scope>NUCLEOTIDE SEQUENCE</scope>
</reference>
<dbReference type="Gene3D" id="3.40.50.720">
    <property type="entry name" value="NAD(P)-binding Rossmann-like Domain"/>
    <property type="match status" value="1"/>
</dbReference>
<organism evidence="2">
    <name type="scientific">marine metagenome</name>
    <dbReference type="NCBI Taxonomy" id="408172"/>
    <lineage>
        <taxon>unclassified sequences</taxon>
        <taxon>metagenomes</taxon>
        <taxon>ecological metagenomes</taxon>
    </lineage>
</organism>
<accession>A0A382IYG8</accession>
<gene>
    <name evidence="2" type="ORF">METZ01_LOCUS256475</name>
</gene>
<dbReference type="SUPFAM" id="SSF69572">
    <property type="entry name" value="Activating enzymes of the ubiquitin-like proteins"/>
    <property type="match status" value="1"/>
</dbReference>
<dbReference type="Pfam" id="PF00899">
    <property type="entry name" value="ThiF"/>
    <property type="match status" value="1"/>
</dbReference>
<dbReference type="InterPro" id="IPR035985">
    <property type="entry name" value="Ubiquitin-activating_enz"/>
</dbReference>
<name>A0A382IYG8_9ZZZZ</name>
<evidence type="ECO:0000259" key="1">
    <source>
        <dbReference type="Pfam" id="PF00899"/>
    </source>
</evidence>
<protein>
    <recommendedName>
        <fullName evidence="1">THIF-type NAD/FAD binding fold domain-containing protein</fullName>
    </recommendedName>
</protein>
<feature type="non-terminal residue" evidence="2">
    <location>
        <position position="67"/>
    </location>
</feature>
<feature type="domain" description="THIF-type NAD/FAD binding fold" evidence="1">
    <location>
        <begin position="18"/>
        <end position="66"/>
    </location>
</feature>
<dbReference type="AlphaFoldDB" id="A0A382IYG8"/>
<dbReference type="GO" id="GO:0008641">
    <property type="term" value="F:ubiquitin-like modifier activating enzyme activity"/>
    <property type="evidence" value="ECO:0007669"/>
    <property type="project" value="InterPro"/>
</dbReference>
<sequence length="67" mass="7067">MADDGQLPELTDVEREVYSWQMTVAGFGEEGQRRLKAATVMVSRVGGLGGLVAYELAAAGVGRLVLA</sequence>